<evidence type="ECO:0000256" key="1">
    <source>
        <dbReference type="SAM" id="MobiDB-lite"/>
    </source>
</evidence>
<dbReference type="Proteomes" id="UP000747542">
    <property type="component" value="Unassembled WGS sequence"/>
</dbReference>
<dbReference type="EMBL" id="JAHLQT010011632">
    <property type="protein sequence ID" value="KAG7171812.1"/>
    <property type="molecule type" value="Genomic_DNA"/>
</dbReference>
<sequence length="67" mass="6828">MSGGGMGTSGSVREMASSWPTPSHMPNLSAGQREAWGSSGSSQGGSATTTSVTHTPAMHRKTPEPVR</sequence>
<accession>A0A8J5TC51</accession>
<name>A0A8J5TC51_HOMAM</name>
<proteinExistence type="predicted"/>
<feature type="region of interest" description="Disordered" evidence="1">
    <location>
        <begin position="1"/>
        <end position="67"/>
    </location>
</feature>
<reference evidence="2" key="1">
    <citation type="journal article" date="2021" name="Sci. Adv.">
        <title>The American lobster genome reveals insights on longevity, neural, and immune adaptations.</title>
        <authorList>
            <person name="Polinski J.M."/>
            <person name="Zimin A.V."/>
            <person name="Clark K.F."/>
            <person name="Kohn A.B."/>
            <person name="Sadowski N."/>
            <person name="Timp W."/>
            <person name="Ptitsyn A."/>
            <person name="Khanna P."/>
            <person name="Romanova D.Y."/>
            <person name="Williams P."/>
            <person name="Greenwood S.J."/>
            <person name="Moroz L.L."/>
            <person name="Walt D.R."/>
            <person name="Bodnar A.G."/>
        </authorList>
    </citation>
    <scope>NUCLEOTIDE SEQUENCE</scope>
    <source>
        <strain evidence="2">GMGI-L3</strain>
    </source>
</reference>
<organism evidence="2 3">
    <name type="scientific">Homarus americanus</name>
    <name type="common">American lobster</name>
    <dbReference type="NCBI Taxonomy" id="6706"/>
    <lineage>
        <taxon>Eukaryota</taxon>
        <taxon>Metazoa</taxon>
        <taxon>Ecdysozoa</taxon>
        <taxon>Arthropoda</taxon>
        <taxon>Crustacea</taxon>
        <taxon>Multicrustacea</taxon>
        <taxon>Malacostraca</taxon>
        <taxon>Eumalacostraca</taxon>
        <taxon>Eucarida</taxon>
        <taxon>Decapoda</taxon>
        <taxon>Pleocyemata</taxon>
        <taxon>Astacidea</taxon>
        <taxon>Nephropoidea</taxon>
        <taxon>Nephropidae</taxon>
        <taxon>Homarus</taxon>
    </lineage>
</organism>
<feature type="compositionally biased region" description="Low complexity" evidence="1">
    <location>
        <begin position="37"/>
        <end position="53"/>
    </location>
</feature>
<gene>
    <name evidence="2" type="primary">Tprxl-L1</name>
    <name evidence="2" type="ORF">Hamer_G000731</name>
</gene>
<evidence type="ECO:0000313" key="2">
    <source>
        <dbReference type="EMBL" id="KAG7171812.1"/>
    </source>
</evidence>
<keyword evidence="3" id="KW-1185">Reference proteome</keyword>
<comment type="caution">
    <text evidence="2">The sequence shown here is derived from an EMBL/GenBank/DDBJ whole genome shotgun (WGS) entry which is preliminary data.</text>
</comment>
<feature type="compositionally biased region" description="Polar residues" evidence="1">
    <location>
        <begin position="18"/>
        <end position="30"/>
    </location>
</feature>
<evidence type="ECO:0000313" key="3">
    <source>
        <dbReference type="Proteomes" id="UP000747542"/>
    </source>
</evidence>
<protein>
    <submittedName>
        <fullName evidence="2">Uncharacterized protein</fullName>
    </submittedName>
</protein>
<dbReference type="AlphaFoldDB" id="A0A8J5TC51"/>